<dbReference type="GO" id="GO:0035673">
    <property type="term" value="F:oligopeptide transmembrane transporter activity"/>
    <property type="evidence" value="ECO:0007669"/>
    <property type="project" value="InterPro"/>
</dbReference>
<feature type="transmembrane region" description="Helical" evidence="10">
    <location>
        <begin position="232"/>
        <end position="252"/>
    </location>
</feature>
<comment type="similarity">
    <text evidence="2">Belongs to the oligopeptide OPT transporter family.</text>
</comment>
<name>W9CCQ2_SCLBF</name>
<comment type="subcellular location">
    <subcellularLocation>
        <location evidence="1">Membrane</location>
        <topology evidence="1">Multi-pass membrane protein</topology>
    </subcellularLocation>
</comment>
<dbReference type="AlphaFoldDB" id="W9CCQ2"/>
<accession>W9CCQ2</accession>
<keyword evidence="5" id="KW-0571">Peptide transport</keyword>
<evidence type="ECO:0000256" key="1">
    <source>
        <dbReference type="ARBA" id="ARBA00004141"/>
    </source>
</evidence>
<dbReference type="Proteomes" id="UP000019487">
    <property type="component" value="Unassembled WGS sequence"/>
</dbReference>
<keyword evidence="8 10" id="KW-0472">Membrane</keyword>
<evidence type="ECO:0000256" key="4">
    <source>
        <dbReference type="ARBA" id="ARBA00022692"/>
    </source>
</evidence>
<protein>
    <submittedName>
        <fullName evidence="11">Oligopeptide transporter-like protein</fullName>
    </submittedName>
</protein>
<feature type="transmembrane region" description="Helical" evidence="10">
    <location>
        <begin position="400"/>
        <end position="420"/>
    </location>
</feature>
<dbReference type="InterPro" id="IPR004648">
    <property type="entry name" value="Oligpept_transpt"/>
</dbReference>
<sequence>MTFSFLTHRLKSKPLHVEHETHGLPIPQNSPSHQNEKLATTITTAPIIFPSLRPSLDLDPIRSIPSHPSHSHSPDHDPEKSPERSTDTPELVLNSPYPQVRAAVRNTDDPTLPCNTIRAWCIGLGLTTVGAGINCLFSLRSPSIAVTTVCVQLVAWPLGKGWDMLIPDWSWDFQVWGCGSRKWKIRLKEGKWNMKEHAIVVVMANAGYAGASIYATDILISQEVFYGQKFGWAFQLLFAITNQMLGFGLAGICRRWLVWPAAMIWPSDLVNCALMYAPWYAIANTLVGLFIFVIISSLGVHYTGTWYADYLPMNNGHSYDNTGKPYNVSRILNVNLEFSEELYRKYSPVFLSTNFALNYGRALLVLYESKTIWRQWKQARNQEDDIHMKLMKNYKDAPDWWYITLGLVMLALSFVVILVWDTHLKWWAFVVCIAIPLIWTVPIGIIFATTNIQIGLNVFTEFVIGYMLPGRPVAMMLFKAYGYITMTQAQFFLQDLKLGHYLKVPPRTMFVAQCVAALWSSIVQIAVMNWALFHIPDICTPTQPNSYTCPGPSTFFTTTIIWGVIGPSRIFSSPESYYQPLLYYFLLGALLPILTYALAKAYPRSPLKYLIIPIMFGGLQILPPATGYNFLCWGLVGFIFQYWIRRRWGGWWEGYNYVTSAALDTGLILCTLLIFFTLDLTNVKPPQWFGNVDVFKTMDATDTAVRKILPEGETFGPKTWT</sequence>
<dbReference type="HOGENOM" id="CLU_004965_1_1_1"/>
<comment type="caution">
    <text evidence="11">The sequence shown here is derived from an EMBL/GenBank/DDBJ whole genome shotgun (WGS) entry which is preliminary data.</text>
</comment>
<organism evidence="11 12">
    <name type="scientific">Sclerotinia borealis (strain F-4128)</name>
    <dbReference type="NCBI Taxonomy" id="1432307"/>
    <lineage>
        <taxon>Eukaryota</taxon>
        <taxon>Fungi</taxon>
        <taxon>Dikarya</taxon>
        <taxon>Ascomycota</taxon>
        <taxon>Pezizomycotina</taxon>
        <taxon>Leotiomycetes</taxon>
        <taxon>Helotiales</taxon>
        <taxon>Sclerotiniaceae</taxon>
        <taxon>Sclerotinia</taxon>
    </lineage>
</organism>
<reference evidence="11 12" key="1">
    <citation type="journal article" date="2014" name="Genome Announc.">
        <title>Draft genome sequence of Sclerotinia borealis, a psychrophilic plant pathogenic fungus.</title>
        <authorList>
            <person name="Mardanov A.V."/>
            <person name="Beletsky A.V."/>
            <person name="Kadnikov V.V."/>
            <person name="Ignatov A.N."/>
            <person name="Ravin N.V."/>
        </authorList>
    </citation>
    <scope>NUCLEOTIDE SEQUENCE [LARGE SCALE GENOMIC DNA]</scope>
    <source>
        <strain evidence="12">F-4157</strain>
    </source>
</reference>
<feature type="compositionally biased region" description="Basic and acidic residues" evidence="9">
    <location>
        <begin position="72"/>
        <end position="87"/>
    </location>
</feature>
<evidence type="ECO:0000256" key="2">
    <source>
        <dbReference type="ARBA" id="ARBA00008807"/>
    </source>
</evidence>
<dbReference type="Pfam" id="PF03169">
    <property type="entry name" value="OPT"/>
    <property type="match status" value="1"/>
</dbReference>
<keyword evidence="4 10" id="KW-0812">Transmembrane</keyword>
<dbReference type="InterPro" id="IPR004813">
    <property type="entry name" value="OPT"/>
</dbReference>
<feature type="transmembrane region" description="Helical" evidence="10">
    <location>
        <begin position="628"/>
        <end position="644"/>
    </location>
</feature>
<dbReference type="EMBL" id="AYSA01000237">
    <property type="protein sequence ID" value="ESZ94547.1"/>
    <property type="molecule type" value="Genomic_DNA"/>
</dbReference>
<feature type="transmembrane region" description="Helical" evidence="10">
    <location>
        <begin position="581"/>
        <end position="599"/>
    </location>
</feature>
<feature type="transmembrane region" description="Helical" evidence="10">
    <location>
        <begin position="656"/>
        <end position="678"/>
    </location>
</feature>
<evidence type="ECO:0000256" key="7">
    <source>
        <dbReference type="ARBA" id="ARBA00022989"/>
    </source>
</evidence>
<dbReference type="NCBIfam" id="TIGR00728">
    <property type="entry name" value="OPT_sfam"/>
    <property type="match status" value="2"/>
</dbReference>
<feature type="transmembrane region" description="Helical" evidence="10">
    <location>
        <begin position="198"/>
        <end position="220"/>
    </location>
</feature>
<feature type="transmembrane region" description="Helical" evidence="10">
    <location>
        <begin position="273"/>
        <end position="295"/>
    </location>
</feature>
<evidence type="ECO:0000256" key="3">
    <source>
        <dbReference type="ARBA" id="ARBA00022448"/>
    </source>
</evidence>
<feature type="region of interest" description="Disordered" evidence="9">
    <location>
        <begin position="60"/>
        <end position="92"/>
    </location>
</feature>
<evidence type="ECO:0000256" key="9">
    <source>
        <dbReference type="SAM" id="MobiDB-lite"/>
    </source>
</evidence>
<proteinExistence type="inferred from homology"/>
<keyword evidence="6" id="KW-0653">Protein transport</keyword>
<evidence type="ECO:0000313" key="12">
    <source>
        <dbReference type="Proteomes" id="UP000019487"/>
    </source>
</evidence>
<dbReference type="GO" id="GO:0016020">
    <property type="term" value="C:membrane"/>
    <property type="evidence" value="ECO:0007669"/>
    <property type="project" value="UniProtKB-SubCell"/>
</dbReference>
<dbReference type="GO" id="GO:0015031">
    <property type="term" value="P:protein transport"/>
    <property type="evidence" value="ECO:0007669"/>
    <property type="project" value="UniProtKB-KW"/>
</dbReference>
<feature type="region of interest" description="Disordered" evidence="9">
    <location>
        <begin position="14"/>
        <end position="35"/>
    </location>
</feature>
<keyword evidence="12" id="KW-1185">Reference proteome</keyword>
<feature type="transmembrane region" description="Helical" evidence="10">
    <location>
        <begin position="510"/>
        <end position="533"/>
    </location>
</feature>
<evidence type="ECO:0000256" key="8">
    <source>
        <dbReference type="ARBA" id="ARBA00023136"/>
    </source>
</evidence>
<keyword evidence="3" id="KW-0813">Transport</keyword>
<evidence type="ECO:0000256" key="5">
    <source>
        <dbReference type="ARBA" id="ARBA00022856"/>
    </source>
</evidence>
<gene>
    <name evidence="11" type="ORF">SBOR_5037</name>
</gene>
<dbReference type="OrthoDB" id="9986677at2759"/>
<dbReference type="PANTHER" id="PTHR22601">
    <property type="entry name" value="ISP4 LIKE PROTEIN"/>
    <property type="match status" value="1"/>
</dbReference>
<evidence type="ECO:0000313" key="11">
    <source>
        <dbReference type="EMBL" id="ESZ94547.1"/>
    </source>
</evidence>
<feature type="transmembrane region" description="Helical" evidence="10">
    <location>
        <begin position="426"/>
        <end position="448"/>
    </location>
</feature>
<evidence type="ECO:0000256" key="10">
    <source>
        <dbReference type="SAM" id="Phobius"/>
    </source>
</evidence>
<evidence type="ECO:0000256" key="6">
    <source>
        <dbReference type="ARBA" id="ARBA00022927"/>
    </source>
</evidence>
<keyword evidence="7 10" id="KW-1133">Transmembrane helix</keyword>
<dbReference type="NCBIfam" id="TIGR00727">
    <property type="entry name" value="ISP4_OPT"/>
    <property type="match status" value="1"/>
</dbReference>